<dbReference type="GO" id="GO:0045087">
    <property type="term" value="P:innate immune response"/>
    <property type="evidence" value="ECO:0007669"/>
    <property type="project" value="TreeGrafter"/>
</dbReference>
<dbReference type="CDD" id="cd00199">
    <property type="entry name" value="WAP"/>
    <property type="match status" value="1"/>
</dbReference>
<dbReference type="Gene3D" id="4.10.75.10">
    <property type="entry name" value="Elafin-like"/>
    <property type="match status" value="1"/>
</dbReference>
<name>A0A485PQ60_LYNPA</name>
<feature type="signal peptide" evidence="2">
    <location>
        <begin position="1"/>
        <end position="24"/>
    </location>
</feature>
<sequence>MKTGAVYVLVAFVAVGMEMACVRGQERPGICPKVPQGVFGSCVEMCSGDESCPQRMKCCSNGCGHICMYGVPQVAALRNAVVTGIVIQMNTVSAMGVATSVFQPKDR</sequence>
<dbReference type="GO" id="GO:0004867">
    <property type="term" value="F:serine-type endopeptidase inhibitor activity"/>
    <property type="evidence" value="ECO:0007669"/>
    <property type="project" value="TreeGrafter"/>
</dbReference>
<evidence type="ECO:0000313" key="5">
    <source>
        <dbReference type="Proteomes" id="UP000386466"/>
    </source>
</evidence>
<reference evidence="4 5" key="1">
    <citation type="submission" date="2019-01" db="EMBL/GenBank/DDBJ databases">
        <authorList>
            <person name="Alioto T."/>
            <person name="Alioto T."/>
        </authorList>
    </citation>
    <scope>NUCLEOTIDE SEQUENCE [LARGE SCALE GENOMIC DNA]</scope>
</reference>
<dbReference type="PROSITE" id="PS51390">
    <property type="entry name" value="WAP"/>
    <property type="match status" value="1"/>
</dbReference>
<evidence type="ECO:0000313" key="4">
    <source>
        <dbReference type="EMBL" id="VFV46554.1"/>
    </source>
</evidence>
<dbReference type="GO" id="GO:0005615">
    <property type="term" value="C:extracellular space"/>
    <property type="evidence" value="ECO:0007669"/>
    <property type="project" value="TreeGrafter"/>
</dbReference>
<dbReference type="GO" id="GO:0019731">
    <property type="term" value="P:antibacterial humoral response"/>
    <property type="evidence" value="ECO:0007669"/>
    <property type="project" value="TreeGrafter"/>
</dbReference>
<gene>
    <name evidence="4" type="ORF">LYPA_23C013094</name>
</gene>
<evidence type="ECO:0000256" key="2">
    <source>
        <dbReference type="SAM" id="SignalP"/>
    </source>
</evidence>
<accession>A0A485PQ60</accession>
<dbReference type="Proteomes" id="UP000386466">
    <property type="component" value="Unassembled WGS sequence"/>
</dbReference>
<dbReference type="SMART" id="SM00217">
    <property type="entry name" value="WAP"/>
    <property type="match status" value="1"/>
</dbReference>
<evidence type="ECO:0000256" key="1">
    <source>
        <dbReference type="ARBA" id="ARBA00022690"/>
    </source>
</evidence>
<feature type="chain" id="PRO_5019801965" description="WAP domain-containing protein" evidence="2">
    <location>
        <begin position="25"/>
        <end position="107"/>
    </location>
</feature>
<dbReference type="PRINTS" id="PR00003">
    <property type="entry name" value="4DISULPHCORE"/>
</dbReference>
<dbReference type="SUPFAM" id="SSF57256">
    <property type="entry name" value="Elafin-like"/>
    <property type="match status" value="1"/>
</dbReference>
<proteinExistence type="predicted"/>
<dbReference type="PANTHER" id="PTHR19441:SF91">
    <property type="entry name" value="WAP DOMAIN-CONTAINING PROTEIN"/>
    <property type="match status" value="1"/>
</dbReference>
<evidence type="ECO:0000259" key="3">
    <source>
        <dbReference type="PROSITE" id="PS51390"/>
    </source>
</evidence>
<keyword evidence="5" id="KW-1185">Reference proteome</keyword>
<keyword evidence="1" id="KW-0646">Protease inhibitor</keyword>
<dbReference type="Pfam" id="PF00095">
    <property type="entry name" value="WAP"/>
    <property type="match status" value="1"/>
</dbReference>
<dbReference type="EMBL" id="CAAGRJ010039046">
    <property type="protein sequence ID" value="VFV46554.1"/>
    <property type="molecule type" value="Genomic_DNA"/>
</dbReference>
<dbReference type="InterPro" id="IPR050514">
    <property type="entry name" value="WAP_four-disulfide_core"/>
</dbReference>
<dbReference type="InterPro" id="IPR036645">
    <property type="entry name" value="Elafin-like_sf"/>
</dbReference>
<organism evidence="4 5">
    <name type="scientific">Lynx pardinus</name>
    <name type="common">Iberian lynx</name>
    <name type="synonym">Felis pardina</name>
    <dbReference type="NCBI Taxonomy" id="191816"/>
    <lineage>
        <taxon>Eukaryota</taxon>
        <taxon>Metazoa</taxon>
        <taxon>Chordata</taxon>
        <taxon>Craniata</taxon>
        <taxon>Vertebrata</taxon>
        <taxon>Euteleostomi</taxon>
        <taxon>Mammalia</taxon>
        <taxon>Eutheria</taxon>
        <taxon>Laurasiatheria</taxon>
        <taxon>Carnivora</taxon>
        <taxon>Feliformia</taxon>
        <taxon>Felidae</taxon>
        <taxon>Felinae</taxon>
        <taxon>Lynx</taxon>
    </lineage>
</organism>
<dbReference type="InterPro" id="IPR008197">
    <property type="entry name" value="WAP_dom"/>
</dbReference>
<feature type="domain" description="WAP" evidence="3">
    <location>
        <begin position="24"/>
        <end position="71"/>
    </location>
</feature>
<dbReference type="PANTHER" id="PTHR19441">
    <property type="entry name" value="WHEY ACDIC PROTEIN WAP"/>
    <property type="match status" value="1"/>
</dbReference>
<dbReference type="AlphaFoldDB" id="A0A485PQ60"/>
<keyword evidence="2" id="KW-0732">Signal</keyword>
<protein>
    <recommendedName>
        <fullName evidence="3">WAP domain-containing protein</fullName>
    </recommendedName>
</protein>